<evidence type="ECO:0000256" key="4">
    <source>
        <dbReference type="ARBA" id="ARBA00023186"/>
    </source>
</evidence>
<dbReference type="Gene3D" id="1.20.58.380">
    <property type="entry name" value="Flagellar protein flit"/>
    <property type="match status" value="1"/>
</dbReference>
<dbReference type="InterPro" id="IPR008622">
    <property type="entry name" value="FliT"/>
</dbReference>
<accession>A0A375D4R4</accession>
<keyword evidence="6" id="KW-0614">Plasmid</keyword>
<keyword evidence="6" id="KW-0969">Cilium</keyword>
<evidence type="ECO:0000256" key="1">
    <source>
        <dbReference type="ARBA" id="ARBA00004514"/>
    </source>
</evidence>
<protein>
    <recommendedName>
        <fullName evidence="5">Flagellar protein FliT</fullName>
    </recommendedName>
</protein>
<evidence type="ECO:0000256" key="3">
    <source>
        <dbReference type="ARBA" id="ARBA00022795"/>
    </source>
</evidence>
<name>A0A375D4R4_9BURK</name>
<evidence type="ECO:0000313" key="6">
    <source>
        <dbReference type="EMBL" id="SPD68906.1"/>
    </source>
</evidence>
<organism evidence="6 7">
    <name type="scientific">Cupriavidus taiwanensis</name>
    <dbReference type="NCBI Taxonomy" id="164546"/>
    <lineage>
        <taxon>Bacteria</taxon>
        <taxon>Pseudomonadati</taxon>
        <taxon>Pseudomonadota</taxon>
        <taxon>Betaproteobacteria</taxon>
        <taxon>Burkholderiales</taxon>
        <taxon>Burkholderiaceae</taxon>
        <taxon>Cupriavidus</taxon>
    </lineage>
</organism>
<sequence length="114" mass="13177">MLRQSNRLIACYEELLRLSARMCEAAQREDWDGLATLQAGYVAEVKVLKSLQDDAARLTDEERRYRYRMLETILSQDAAIRNLVMPQLARLAELINSSRRRQGLHHAYQANATL</sequence>
<dbReference type="RefSeq" id="WP_115714045.1">
    <property type="nucleotide sequence ID" value="NZ_LT976876.1"/>
</dbReference>
<keyword evidence="3" id="KW-1005">Bacterial flagellum biogenesis</keyword>
<dbReference type="EMBL" id="LT984814">
    <property type="protein sequence ID" value="SPD68906.1"/>
    <property type="molecule type" value="Genomic_DNA"/>
</dbReference>
<dbReference type="AlphaFoldDB" id="A0A375D4R4"/>
<gene>
    <name evidence="6" type="ORF">CBM2636_MP21756</name>
</gene>
<proteinExistence type="predicted"/>
<keyword evidence="6" id="KW-0282">Flagellum</keyword>
<keyword evidence="4" id="KW-0143">Chaperone</keyword>
<evidence type="ECO:0000313" key="7">
    <source>
        <dbReference type="Proteomes" id="UP000254259"/>
    </source>
</evidence>
<reference evidence="6 7" key="1">
    <citation type="submission" date="2018-01" db="EMBL/GenBank/DDBJ databases">
        <authorList>
            <person name="Clerissi C."/>
        </authorList>
    </citation>
    <scope>NUCLEOTIDE SEQUENCE [LARGE SCALE GENOMIC DNA]</scope>
    <source>
        <strain evidence="6">Cupriavidus taiwanensis SWF 66322</strain>
        <plasmid evidence="7">cbm2636_mp</plasmid>
    </source>
</reference>
<evidence type="ECO:0000256" key="2">
    <source>
        <dbReference type="ARBA" id="ARBA00022490"/>
    </source>
</evidence>
<comment type="subcellular location">
    <subcellularLocation>
        <location evidence="1">Cytoplasm</location>
        <location evidence="1">Cytosol</location>
    </subcellularLocation>
</comment>
<dbReference type="GO" id="GO:0044781">
    <property type="term" value="P:bacterial-type flagellum organization"/>
    <property type="evidence" value="ECO:0007669"/>
    <property type="project" value="UniProtKB-KW"/>
</dbReference>
<geneLocation type="plasmid" evidence="7">
    <name>cbm2636_mp</name>
</geneLocation>
<dbReference type="Proteomes" id="UP000254259">
    <property type="component" value="Plasmid CBM2636_mp"/>
</dbReference>
<dbReference type="Pfam" id="PF05400">
    <property type="entry name" value="FliT"/>
    <property type="match status" value="1"/>
</dbReference>
<keyword evidence="6" id="KW-0966">Cell projection</keyword>
<evidence type="ECO:0000256" key="5">
    <source>
        <dbReference type="ARBA" id="ARBA00093797"/>
    </source>
</evidence>
<keyword evidence="2" id="KW-0963">Cytoplasm</keyword>